<evidence type="ECO:0000256" key="2">
    <source>
        <dbReference type="ARBA" id="ARBA00023125"/>
    </source>
</evidence>
<dbReference type="InterPro" id="IPR009057">
    <property type="entry name" value="Homeodomain-like_sf"/>
</dbReference>
<dbReference type="Pfam" id="PF12833">
    <property type="entry name" value="HTH_18"/>
    <property type="match status" value="1"/>
</dbReference>
<keyword evidence="3" id="KW-0804">Transcription</keyword>
<keyword evidence="6" id="KW-1185">Reference proteome</keyword>
<name>A0A176YVD4_9BRAD</name>
<dbReference type="PROSITE" id="PS01124">
    <property type="entry name" value="HTH_ARAC_FAMILY_2"/>
    <property type="match status" value="1"/>
</dbReference>
<evidence type="ECO:0000256" key="3">
    <source>
        <dbReference type="ARBA" id="ARBA00023163"/>
    </source>
</evidence>
<comment type="caution">
    <text evidence="5">The sequence shown here is derived from an EMBL/GenBank/DDBJ whole genome shotgun (WGS) entry which is preliminary data.</text>
</comment>
<accession>A0A176YVD4</accession>
<dbReference type="SMART" id="SM00342">
    <property type="entry name" value="HTH_ARAC"/>
    <property type="match status" value="1"/>
</dbReference>
<dbReference type="GO" id="GO:0003700">
    <property type="term" value="F:DNA-binding transcription factor activity"/>
    <property type="evidence" value="ECO:0007669"/>
    <property type="project" value="InterPro"/>
</dbReference>
<keyword evidence="1" id="KW-0805">Transcription regulation</keyword>
<dbReference type="InterPro" id="IPR035418">
    <property type="entry name" value="AraC-bd_2"/>
</dbReference>
<dbReference type="AlphaFoldDB" id="A0A176YVD4"/>
<evidence type="ECO:0000256" key="1">
    <source>
        <dbReference type="ARBA" id="ARBA00023015"/>
    </source>
</evidence>
<dbReference type="PANTHER" id="PTHR46796">
    <property type="entry name" value="HTH-TYPE TRANSCRIPTIONAL ACTIVATOR RHAS-RELATED"/>
    <property type="match status" value="1"/>
</dbReference>
<evidence type="ECO:0000313" key="5">
    <source>
        <dbReference type="EMBL" id="OAF11637.1"/>
    </source>
</evidence>
<gene>
    <name evidence="5" type="ORF">AXW67_22810</name>
</gene>
<feature type="domain" description="HTH araC/xylS-type" evidence="4">
    <location>
        <begin position="186"/>
        <end position="287"/>
    </location>
</feature>
<dbReference type="InterPro" id="IPR020449">
    <property type="entry name" value="Tscrpt_reg_AraC-type_HTH"/>
</dbReference>
<dbReference type="InterPro" id="IPR018060">
    <property type="entry name" value="HTH_AraC"/>
</dbReference>
<dbReference type="PRINTS" id="PR00032">
    <property type="entry name" value="HTHARAC"/>
</dbReference>
<dbReference type="PROSITE" id="PS00041">
    <property type="entry name" value="HTH_ARAC_FAMILY_1"/>
    <property type="match status" value="1"/>
</dbReference>
<sequence>MNADPVADRPFQGQLKIAVVDKTSVGTIYGTVKTIARSAREVAAENTDNVVLLCNSGTRRICVEQKGVAVDLDAGDSVLIEQCAPSWIRVEHANCNLLAIQAPRARVAAHLPELNDRFMLRVPGRSTAMALMNAYVSVLLSPLEADAPSALRYASRHIADLIAAAVELADASARQDPDGLRAARVAAIYRELEQHAGEADFSLPALGRRLGITPRYVQRLLSEMGTSFTEEVTRRRLNRARDMLVSPRYRRLNVTDIALECGFSSVSHFHRLFQREFGTTPGALRSVALNRDE</sequence>
<keyword evidence="2" id="KW-0238">DNA-binding</keyword>
<dbReference type="EMBL" id="LSEF01000089">
    <property type="protein sequence ID" value="OAF11637.1"/>
    <property type="molecule type" value="Genomic_DNA"/>
</dbReference>
<dbReference type="Proteomes" id="UP000077173">
    <property type="component" value="Unassembled WGS sequence"/>
</dbReference>
<dbReference type="Pfam" id="PF14525">
    <property type="entry name" value="AraC_binding_2"/>
    <property type="match status" value="1"/>
</dbReference>
<dbReference type="Gene3D" id="1.10.10.60">
    <property type="entry name" value="Homeodomain-like"/>
    <property type="match status" value="1"/>
</dbReference>
<dbReference type="InterPro" id="IPR018062">
    <property type="entry name" value="HTH_AraC-typ_CS"/>
</dbReference>
<reference evidence="5 6" key="1">
    <citation type="submission" date="2016-02" db="EMBL/GenBank/DDBJ databases">
        <title>Draft genome sequence of the strain BR 10247T Bradyrhizobium neotropicale isolated from nodules of Centrolobium paraense.</title>
        <authorList>
            <person name="Simoes-Araujo J.L."/>
            <person name="Barauna A.C."/>
            <person name="Silva K."/>
            <person name="Zilli J.E."/>
        </authorList>
    </citation>
    <scope>NUCLEOTIDE SEQUENCE [LARGE SCALE GENOMIC DNA]</scope>
    <source>
        <strain evidence="5 6">BR 10247</strain>
    </source>
</reference>
<dbReference type="GO" id="GO:0043565">
    <property type="term" value="F:sequence-specific DNA binding"/>
    <property type="evidence" value="ECO:0007669"/>
    <property type="project" value="InterPro"/>
</dbReference>
<dbReference type="InterPro" id="IPR050204">
    <property type="entry name" value="AraC_XylS_family_regulators"/>
</dbReference>
<dbReference type="SUPFAM" id="SSF46689">
    <property type="entry name" value="Homeodomain-like"/>
    <property type="match status" value="1"/>
</dbReference>
<protein>
    <recommendedName>
        <fullName evidence="4">HTH araC/xylS-type domain-containing protein</fullName>
    </recommendedName>
</protein>
<evidence type="ECO:0000313" key="6">
    <source>
        <dbReference type="Proteomes" id="UP000077173"/>
    </source>
</evidence>
<dbReference type="PANTHER" id="PTHR46796:SF6">
    <property type="entry name" value="ARAC SUBFAMILY"/>
    <property type="match status" value="1"/>
</dbReference>
<proteinExistence type="predicted"/>
<organism evidence="5 6">
    <name type="scientific">Bradyrhizobium neotropicale</name>
    <dbReference type="NCBI Taxonomy" id="1497615"/>
    <lineage>
        <taxon>Bacteria</taxon>
        <taxon>Pseudomonadati</taxon>
        <taxon>Pseudomonadota</taxon>
        <taxon>Alphaproteobacteria</taxon>
        <taxon>Hyphomicrobiales</taxon>
        <taxon>Nitrobacteraceae</taxon>
        <taxon>Bradyrhizobium</taxon>
    </lineage>
</organism>
<evidence type="ECO:0000259" key="4">
    <source>
        <dbReference type="PROSITE" id="PS01124"/>
    </source>
</evidence>